<organism evidence="7 8">
    <name type="scientific">Crossiella cryophila</name>
    <dbReference type="NCBI Taxonomy" id="43355"/>
    <lineage>
        <taxon>Bacteria</taxon>
        <taxon>Bacillati</taxon>
        <taxon>Actinomycetota</taxon>
        <taxon>Actinomycetes</taxon>
        <taxon>Pseudonocardiales</taxon>
        <taxon>Pseudonocardiaceae</taxon>
        <taxon>Crossiella</taxon>
    </lineage>
</organism>
<dbReference type="InterPro" id="IPR014776">
    <property type="entry name" value="4pyrrole_Mease_sub2"/>
</dbReference>
<name>A0A7W7FUY2_9PSEU</name>
<evidence type="ECO:0000256" key="4">
    <source>
        <dbReference type="ARBA" id="ARBA00022679"/>
    </source>
</evidence>
<sequence>MRVRRVVEVVGIGAGDPGQITVEAVDALRRADVVFFLDKAGQARELSDLRQVILDTHVPGGGYRVARVEDPPRRRDGDGYVEAVADWRARRVELCAELIAEHLGPTETGAFLVWGDPALYDSIIAVVEGVLAGGADFEVRVRPGISSLSALAARHRITFNQIAGAVQITTGRRLADGWPEGVDDVLVMLDAHNTFLEHLDEPGATIHWGAYVGTADEILIAGPLVAVAEQIVASRQRARDAKGWIMDSYLLRRSAGGV</sequence>
<dbReference type="InterPro" id="IPR000878">
    <property type="entry name" value="4pyrrol_Mease"/>
</dbReference>
<evidence type="ECO:0000256" key="5">
    <source>
        <dbReference type="ARBA" id="ARBA00022691"/>
    </source>
</evidence>
<keyword evidence="2" id="KW-0169">Cobalamin biosynthesis</keyword>
<dbReference type="EMBL" id="JACHMH010000001">
    <property type="protein sequence ID" value="MBB4678485.1"/>
    <property type="molecule type" value="Genomic_DNA"/>
</dbReference>
<dbReference type="InterPro" id="IPR014777">
    <property type="entry name" value="4pyrrole_Mease_sub1"/>
</dbReference>
<evidence type="ECO:0000256" key="2">
    <source>
        <dbReference type="ARBA" id="ARBA00022573"/>
    </source>
</evidence>
<feature type="domain" description="Tetrapyrrole methylase" evidence="6">
    <location>
        <begin position="9"/>
        <end position="224"/>
    </location>
</feature>
<dbReference type="PIRSF" id="PIRSF036525">
    <property type="entry name" value="CobF"/>
    <property type="match status" value="1"/>
</dbReference>
<dbReference type="PANTHER" id="PTHR43467:SF1">
    <property type="entry name" value="PRECORRIN-6A SYNTHASE [DEACETYLATING]"/>
    <property type="match status" value="1"/>
</dbReference>
<evidence type="ECO:0000259" key="6">
    <source>
        <dbReference type="Pfam" id="PF00590"/>
    </source>
</evidence>
<dbReference type="GO" id="GO:0009236">
    <property type="term" value="P:cobalamin biosynthetic process"/>
    <property type="evidence" value="ECO:0007669"/>
    <property type="project" value="UniProtKB-KW"/>
</dbReference>
<proteinExistence type="predicted"/>
<evidence type="ECO:0000313" key="7">
    <source>
        <dbReference type="EMBL" id="MBB4678485.1"/>
    </source>
</evidence>
<dbReference type="RefSeq" id="WP_312987875.1">
    <property type="nucleotide sequence ID" value="NZ_BAAAUI010000066.1"/>
</dbReference>
<gene>
    <name evidence="7" type="ORF">HNR67_004603</name>
</gene>
<dbReference type="Gene3D" id="3.30.950.10">
    <property type="entry name" value="Methyltransferase, Cobalt-precorrin-4 Transmethylase, Domain 2"/>
    <property type="match status" value="1"/>
</dbReference>
<dbReference type="PANTHER" id="PTHR43467">
    <property type="entry name" value="COBALT-PRECORRIN-2 C(20)-METHYLTRANSFERASE"/>
    <property type="match status" value="1"/>
</dbReference>
<keyword evidence="8" id="KW-1185">Reference proteome</keyword>
<protein>
    <submittedName>
        <fullName evidence="7">Precorrin-6A synthase</fullName>
        <ecNumber evidence="7">2.1.1.152</ecNumber>
    </submittedName>
</protein>
<comment type="caution">
    <text evidence="7">The sequence shown here is derived from an EMBL/GenBank/DDBJ whole genome shotgun (WGS) entry which is preliminary data.</text>
</comment>
<dbReference type="Gene3D" id="3.40.1010.10">
    <property type="entry name" value="Cobalt-precorrin-4 Transmethylase, Domain 1"/>
    <property type="match status" value="1"/>
</dbReference>
<accession>A0A7W7FUY2</accession>
<evidence type="ECO:0000313" key="8">
    <source>
        <dbReference type="Proteomes" id="UP000533598"/>
    </source>
</evidence>
<keyword evidence="5" id="KW-0949">S-adenosyl-L-methionine</keyword>
<comment type="pathway">
    <text evidence="1">Cofactor biosynthesis; adenosylcobalamin biosynthesis.</text>
</comment>
<evidence type="ECO:0000256" key="3">
    <source>
        <dbReference type="ARBA" id="ARBA00022603"/>
    </source>
</evidence>
<dbReference type="EC" id="2.1.1.152" evidence="7"/>
<dbReference type="Proteomes" id="UP000533598">
    <property type="component" value="Unassembled WGS sequence"/>
</dbReference>
<dbReference type="Pfam" id="PF00590">
    <property type="entry name" value="TP_methylase"/>
    <property type="match status" value="1"/>
</dbReference>
<keyword evidence="3 7" id="KW-0489">Methyltransferase</keyword>
<dbReference type="SUPFAM" id="SSF53790">
    <property type="entry name" value="Tetrapyrrole methylase"/>
    <property type="match status" value="1"/>
</dbReference>
<reference evidence="7 8" key="1">
    <citation type="submission" date="2020-08" db="EMBL/GenBank/DDBJ databases">
        <title>Sequencing the genomes of 1000 actinobacteria strains.</title>
        <authorList>
            <person name="Klenk H.-P."/>
        </authorList>
    </citation>
    <scope>NUCLEOTIDE SEQUENCE [LARGE SCALE GENOMIC DNA]</scope>
    <source>
        <strain evidence="7 8">DSM 44230</strain>
    </source>
</reference>
<dbReference type="InterPro" id="IPR035996">
    <property type="entry name" value="4pyrrol_Methylase_sf"/>
</dbReference>
<dbReference type="NCBIfam" id="TIGR02434">
    <property type="entry name" value="CobF"/>
    <property type="match status" value="1"/>
</dbReference>
<dbReference type="GO" id="GO:0043819">
    <property type="term" value="F:precorrin-6A synthase (deacetylating) activity"/>
    <property type="evidence" value="ECO:0007669"/>
    <property type="project" value="UniProtKB-EC"/>
</dbReference>
<dbReference type="AlphaFoldDB" id="A0A7W7FUY2"/>
<evidence type="ECO:0000256" key="1">
    <source>
        <dbReference type="ARBA" id="ARBA00004953"/>
    </source>
</evidence>
<dbReference type="GO" id="GO:0032259">
    <property type="term" value="P:methylation"/>
    <property type="evidence" value="ECO:0007669"/>
    <property type="project" value="UniProtKB-KW"/>
</dbReference>
<keyword evidence="4 7" id="KW-0808">Transferase</keyword>
<dbReference type="CDD" id="cd11643">
    <property type="entry name" value="Precorrin-6A-synthase"/>
    <property type="match status" value="1"/>
</dbReference>
<dbReference type="InterPro" id="IPR012797">
    <property type="entry name" value="CobF"/>
</dbReference>